<dbReference type="Proteomes" id="UP001180536">
    <property type="component" value="Unassembled WGS sequence"/>
</dbReference>
<dbReference type="CDD" id="cd00082">
    <property type="entry name" value="HisKA"/>
    <property type="match status" value="1"/>
</dbReference>
<comment type="caution">
    <text evidence="15">The sequence shown here is derived from an EMBL/GenBank/DDBJ whole genome shotgun (WGS) entry which is preliminary data.</text>
</comment>
<sequence>MLWVFIAGVALSAGLVALGVLVLAEPFNQYMLRSGVQSYAEAIAHKVRFDAQGRPVSLDDQIGPWLFDSLSQEVMLRIVDEEGRVGFAPDPRPQPQPLAPGGERFDPDRRHFVVIRDGVAMHAATVPLEHSGRRWYAQFAASDRLVLRMRNSVGLPALRQGILATCAVFLLVFLITIHVTLRRALAPLSAASAAARRITPRTLDERLDEAVQPIEIRPMVQAFNAALDRLQHGFQVQQAFLASAAHELKTPLALIRVQVEMGPDDERRRFLLADVDRMARQVQQLLMLAEVSEPQNYRIEPIDPRATVQEAFDFMARVAGRYGVHLGLRIEDDVRQWMADRGALFTLLKNLLENAIQHSPAGGVVALTVRPGGFQVSDEGPGVKPEHLGRIFERFWRAPGGSGEGAGLGLAICAEIATAHAWRMQARSPGCGLEVTVHVGEAAPRSAVCGEGEGQVPAPTARAA</sequence>
<dbReference type="Gene3D" id="1.10.287.130">
    <property type="match status" value="1"/>
</dbReference>
<dbReference type="SUPFAM" id="SSF55874">
    <property type="entry name" value="ATPase domain of HSP90 chaperone/DNA topoisomerase II/histidine kinase"/>
    <property type="match status" value="1"/>
</dbReference>
<evidence type="ECO:0000256" key="2">
    <source>
        <dbReference type="ARBA" id="ARBA00004141"/>
    </source>
</evidence>
<dbReference type="Gene3D" id="3.30.565.10">
    <property type="entry name" value="Histidine kinase-like ATPase, C-terminal domain"/>
    <property type="match status" value="1"/>
</dbReference>
<keyword evidence="6 12" id="KW-0812">Transmembrane</keyword>
<keyword evidence="7 15" id="KW-0418">Kinase</keyword>
<evidence type="ECO:0000256" key="12">
    <source>
        <dbReference type="SAM" id="Phobius"/>
    </source>
</evidence>
<dbReference type="InterPro" id="IPR005467">
    <property type="entry name" value="His_kinase_dom"/>
</dbReference>
<comment type="subcellular location">
    <subcellularLocation>
        <location evidence="2">Membrane</location>
        <topology evidence="2">Multi-pass membrane protein</topology>
    </subcellularLocation>
</comment>
<feature type="region of interest" description="Disordered" evidence="11">
    <location>
        <begin position="85"/>
        <end position="105"/>
    </location>
</feature>
<dbReference type="InterPro" id="IPR004358">
    <property type="entry name" value="Sig_transdc_His_kin-like_C"/>
</dbReference>
<evidence type="ECO:0000256" key="8">
    <source>
        <dbReference type="ARBA" id="ARBA00022989"/>
    </source>
</evidence>
<keyword evidence="5" id="KW-0808">Transferase</keyword>
<evidence type="ECO:0000256" key="4">
    <source>
        <dbReference type="ARBA" id="ARBA00022553"/>
    </source>
</evidence>
<dbReference type="SMART" id="SM00388">
    <property type="entry name" value="HisKA"/>
    <property type="match status" value="1"/>
</dbReference>
<keyword evidence="16" id="KW-1185">Reference proteome</keyword>
<dbReference type="InterPro" id="IPR003661">
    <property type="entry name" value="HisK_dim/P_dom"/>
</dbReference>
<evidence type="ECO:0000256" key="9">
    <source>
        <dbReference type="ARBA" id="ARBA00023012"/>
    </source>
</evidence>
<keyword evidence="8 12" id="KW-1133">Transmembrane helix</keyword>
<feature type="domain" description="HAMP" evidence="14">
    <location>
        <begin position="182"/>
        <end position="235"/>
    </location>
</feature>
<dbReference type="PANTHER" id="PTHR45436">
    <property type="entry name" value="SENSOR HISTIDINE KINASE YKOH"/>
    <property type="match status" value="1"/>
</dbReference>
<dbReference type="SMART" id="SM00387">
    <property type="entry name" value="HATPase_c"/>
    <property type="match status" value="1"/>
</dbReference>
<evidence type="ECO:0000256" key="7">
    <source>
        <dbReference type="ARBA" id="ARBA00022777"/>
    </source>
</evidence>
<dbReference type="Pfam" id="PF00512">
    <property type="entry name" value="HisKA"/>
    <property type="match status" value="1"/>
</dbReference>
<dbReference type="SMART" id="SM00304">
    <property type="entry name" value="HAMP"/>
    <property type="match status" value="1"/>
</dbReference>
<dbReference type="PANTHER" id="PTHR45436:SF15">
    <property type="entry name" value="SENSOR HISTIDINE KINASE CUSS"/>
    <property type="match status" value="1"/>
</dbReference>
<dbReference type="EMBL" id="JAVDXQ010000001">
    <property type="protein sequence ID" value="MDR7295536.1"/>
    <property type="molecule type" value="Genomic_DNA"/>
</dbReference>
<dbReference type="PROSITE" id="PS50885">
    <property type="entry name" value="HAMP"/>
    <property type="match status" value="1"/>
</dbReference>
<evidence type="ECO:0000256" key="11">
    <source>
        <dbReference type="SAM" id="MobiDB-lite"/>
    </source>
</evidence>
<evidence type="ECO:0000256" key="1">
    <source>
        <dbReference type="ARBA" id="ARBA00000085"/>
    </source>
</evidence>
<dbReference type="Pfam" id="PF02518">
    <property type="entry name" value="HATPase_c"/>
    <property type="match status" value="1"/>
</dbReference>
<comment type="catalytic activity">
    <reaction evidence="1">
        <text>ATP + protein L-histidine = ADP + protein N-phospho-L-histidine.</text>
        <dbReference type="EC" id="2.7.13.3"/>
    </reaction>
</comment>
<protein>
    <recommendedName>
        <fullName evidence="3">histidine kinase</fullName>
        <ecNumber evidence="3">2.7.13.3</ecNumber>
    </recommendedName>
</protein>
<dbReference type="CDD" id="cd00075">
    <property type="entry name" value="HATPase"/>
    <property type="match status" value="1"/>
</dbReference>
<dbReference type="PRINTS" id="PR00344">
    <property type="entry name" value="BCTRLSENSOR"/>
</dbReference>
<dbReference type="InterPro" id="IPR036097">
    <property type="entry name" value="HisK_dim/P_sf"/>
</dbReference>
<dbReference type="GO" id="GO:0016301">
    <property type="term" value="F:kinase activity"/>
    <property type="evidence" value="ECO:0007669"/>
    <property type="project" value="UniProtKB-KW"/>
</dbReference>
<feature type="transmembrane region" description="Helical" evidence="12">
    <location>
        <begin position="161"/>
        <end position="181"/>
    </location>
</feature>
<evidence type="ECO:0000256" key="3">
    <source>
        <dbReference type="ARBA" id="ARBA00012438"/>
    </source>
</evidence>
<dbReference type="Pfam" id="PF00672">
    <property type="entry name" value="HAMP"/>
    <property type="match status" value="1"/>
</dbReference>
<evidence type="ECO:0000256" key="6">
    <source>
        <dbReference type="ARBA" id="ARBA00022692"/>
    </source>
</evidence>
<evidence type="ECO:0000259" key="13">
    <source>
        <dbReference type="PROSITE" id="PS50109"/>
    </source>
</evidence>
<accession>A0ABU1Z745</accession>
<reference evidence="15 16" key="1">
    <citation type="submission" date="2023-07" db="EMBL/GenBank/DDBJ databases">
        <title>Sorghum-associated microbial communities from plants grown in Nebraska, USA.</title>
        <authorList>
            <person name="Schachtman D."/>
        </authorList>
    </citation>
    <scope>NUCLEOTIDE SEQUENCE [LARGE SCALE GENOMIC DNA]</scope>
    <source>
        <strain evidence="15 16">BE310</strain>
    </source>
</reference>
<keyword evidence="10 12" id="KW-0472">Membrane</keyword>
<evidence type="ECO:0000259" key="14">
    <source>
        <dbReference type="PROSITE" id="PS50885"/>
    </source>
</evidence>
<dbReference type="EC" id="2.7.13.3" evidence="3"/>
<feature type="domain" description="Histidine kinase" evidence="13">
    <location>
        <begin position="243"/>
        <end position="443"/>
    </location>
</feature>
<dbReference type="InterPro" id="IPR003660">
    <property type="entry name" value="HAMP_dom"/>
</dbReference>
<name>A0ABU1Z745_9BURK</name>
<keyword evidence="4" id="KW-0597">Phosphoprotein</keyword>
<organism evidence="15 16">
    <name type="scientific">Pelomonas aquatica</name>
    <dbReference type="NCBI Taxonomy" id="431058"/>
    <lineage>
        <taxon>Bacteria</taxon>
        <taxon>Pseudomonadati</taxon>
        <taxon>Pseudomonadota</taxon>
        <taxon>Betaproteobacteria</taxon>
        <taxon>Burkholderiales</taxon>
        <taxon>Sphaerotilaceae</taxon>
        <taxon>Roseateles</taxon>
    </lineage>
</organism>
<dbReference type="InterPro" id="IPR036890">
    <property type="entry name" value="HATPase_C_sf"/>
</dbReference>
<dbReference type="SUPFAM" id="SSF47384">
    <property type="entry name" value="Homodimeric domain of signal transducing histidine kinase"/>
    <property type="match status" value="1"/>
</dbReference>
<gene>
    <name evidence="15" type="ORF">J2X16_000857</name>
</gene>
<evidence type="ECO:0000256" key="5">
    <source>
        <dbReference type="ARBA" id="ARBA00022679"/>
    </source>
</evidence>
<evidence type="ECO:0000313" key="15">
    <source>
        <dbReference type="EMBL" id="MDR7295536.1"/>
    </source>
</evidence>
<dbReference type="InterPro" id="IPR003594">
    <property type="entry name" value="HATPase_dom"/>
</dbReference>
<dbReference type="PROSITE" id="PS50109">
    <property type="entry name" value="HIS_KIN"/>
    <property type="match status" value="1"/>
</dbReference>
<keyword evidence="9" id="KW-0902">Two-component regulatory system</keyword>
<dbReference type="InterPro" id="IPR050428">
    <property type="entry name" value="TCS_sensor_his_kinase"/>
</dbReference>
<evidence type="ECO:0000313" key="16">
    <source>
        <dbReference type="Proteomes" id="UP001180536"/>
    </source>
</evidence>
<proteinExistence type="predicted"/>
<evidence type="ECO:0000256" key="10">
    <source>
        <dbReference type="ARBA" id="ARBA00023136"/>
    </source>
</evidence>